<dbReference type="EMBL" id="KQ241945">
    <property type="protein sequence ID" value="KNC82258.1"/>
    <property type="molecule type" value="Genomic_DNA"/>
</dbReference>
<evidence type="ECO:0000313" key="1">
    <source>
        <dbReference type="EMBL" id="KNC82258.1"/>
    </source>
</evidence>
<accession>A0A0L0G238</accession>
<reference evidence="1 2" key="1">
    <citation type="submission" date="2011-02" db="EMBL/GenBank/DDBJ databases">
        <title>The Genome Sequence of Sphaeroforma arctica JP610.</title>
        <authorList>
            <consortium name="The Broad Institute Genome Sequencing Platform"/>
            <person name="Russ C."/>
            <person name="Cuomo C."/>
            <person name="Young S.K."/>
            <person name="Zeng Q."/>
            <person name="Gargeya S."/>
            <person name="Alvarado L."/>
            <person name="Berlin A."/>
            <person name="Chapman S.B."/>
            <person name="Chen Z."/>
            <person name="Freedman E."/>
            <person name="Gellesch M."/>
            <person name="Goldberg J."/>
            <person name="Griggs A."/>
            <person name="Gujja S."/>
            <person name="Heilman E."/>
            <person name="Heiman D."/>
            <person name="Howarth C."/>
            <person name="Mehta T."/>
            <person name="Neiman D."/>
            <person name="Pearson M."/>
            <person name="Roberts A."/>
            <person name="Saif S."/>
            <person name="Shea T."/>
            <person name="Shenoy N."/>
            <person name="Sisk P."/>
            <person name="Stolte C."/>
            <person name="Sykes S."/>
            <person name="White J."/>
            <person name="Yandava C."/>
            <person name="Burger G."/>
            <person name="Gray M.W."/>
            <person name="Holland P.W.H."/>
            <person name="King N."/>
            <person name="Lang F.B.F."/>
            <person name="Roger A.J."/>
            <person name="Ruiz-Trillo I."/>
            <person name="Haas B."/>
            <person name="Nusbaum C."/>
            <person name="Birren B."/>
        </authorList>
    </citation>
    <scope>NUCLEOTIDE SEQUENCE [LARGE SCALE GENOMIC DNA]</scope>
    <source>
        <strain evidence="1 2">JP610</strain>
    </source>
</reference>
<dbReference type="RefSeq" id="XP_014156160.1">
    <property type="nucleotide sequence ID" value="XM_014300685.1"/>
</dbReference>
<keyword evidence="2" id="KW-1185">Reference proteome</keyword>
<sequence length="172" mass="20098">MFFAVQDVVFYAYNNEHVSGDLSEHFCDDVRGNNLDNPIIGTYTKRASQWTMCNKGHRWWMDNWAYPMLKKNLAAYMEDKYTFRIGALENFGNTPTRIEARYKCPNRLQTLLPLHLDFDSALYHPRGRHVCACRFGDVYALCAQDTGKLLKSYYGDEFMTPSRVMSESWEFG</sequence>
<dbReference type="AlphaFoldDB" id="A0A0L0G238"/>
<name>A0A0L0G238_9EUKA</name>
<proteinExistence type="predicted"/>
<gene>
    <name evidence="1" type="ORF">SARC_05465</name>
</gene>
<evidence type="ECO:0000313" key="2">
    <source>
        <dbReference type="Proteomes" id="UP000054560"/>
    </source>
</evidence>
<dbReference type="GeneID" id="25905969"/>
<organism evidence="1 2">
    <name type="scientific">Sphaeroforma arctica JP610</name>
    <dbReference type="NCBI Taxonomy" id="667725"/>
    <lineage>
        <taxon>Eukaryota</taxon>
        <taxon>Ichthyosporea</taxon>
        <taxon>Ichthyophonida</taxon>
        <taxon>Sphaeroforma</taxon>
    </lineage>
</organism>
<dbReference type="Proteomes" id="UP000054560">
    <property type="component" value="Unassembled WGS sequence"/>
</dbReference>
<protein>
    <submittedName>
        <fullName evidence="1">Uncharacterized protein</fullName>
    </submittedName>
</protein>